<reference evidence="3" key="1">
    <citation type="journal article" date="2012" name="PLoS Genet.">
        <title>The genomes of the fungal plant pathogens Cladosporium fulvum and Dothistroma septosporum reveal adaptation to different hosts and lifestyles but also signatures of common ancestry.</title>
        <authorList>
            <person name="de Wit P.J.G.M."/>
            <person name="van der Burgt A."/>
            <person name="Oekmen B."/>
            <person name="Stergiopoulos I."/>
            <person name="Abd-Elsalam K.A."/>
            <person name="Aerts A.L."/>
            <person name="Bahkali A.H."/>
            <person name="Beenen H.G."/>
            <person name="Chettri P."/>
            <person name="Cox M.P."/>
            <person name="Datema E."/>
            <person name="de Vries R.P."/>
            <person name="Dhillon B."/>
            <person name="Ganley A.R."/>
            <person name="Griffiths S.A."/>
            <person name="Guo Y."/>
            <person name="Hamelin R.C."/>
            <person name="Henrissat B."/>
            <person name="Kabir M.S."/>
            <person name="Jashni M.K."/>
            <person name="Kema G."/>
            <person name="Klaubauf S."/>
            <person name="Lapidus A."/>
            <person name="Levasseur A."/>
            <person name="Lindquist E."/>
            <person name="Mehrabi R."/>
            <person name="Ohm R.A."/>
            <person name="Owen T.J."/>
            <person name="Salamov A."/>
            <person name="Schwelm A."/>
            <person name="Schijlen E."/>
            <person name="Sun H."/>
            <person name="van den Burg H.A."/>
            <person name="van Ham R.C.H.J."/>
            <person name="Zhang S."/>
            <person name="Goodwin S.B."/>
            <person name="Grigoriev I.V."/>
            <person name="Collemare J."/>
            <person name="Bradshaw R.E."/>
        </authorList>
    </citation>
    <scope>NUCLEOTIDE SEQUENCE [LARGE SCALE GENOMIC DNA]</scope>
    <source>
        <strain evidence="3">NZE10 / CBS 128990</strain>
    </source>
</reference>
<protein>
    <submittedName>
        <fullName evidence="2">Uncharacterized protein</fullName>
    </submittedName>
</protein>
<dbReference type="EMBL" id="KB446538">
    <property type="protein sequence ID" value="EME45789.1"/>
    <property type="molecule type" value="Genomic_DNA"/>
</dbReference>
<feature type="region of interest" description="Disordered" evidence="1">
    <location>
        <begin position="303"/>
        <end position="325"/>
    </location>
</feature>
<evidence type="ECO:0000313" key="2">
    <source>
        <dbReference type="EMBL" id="EME45789.1"/>
    </source>
</evidence>
<dbReference type="AlphaFoldDB" id="N1PTQ1"/>
<dbReference type="Proteomes" id="UP000016933">
    <property type="component" value="Unassembled WGS sequence"/>
</dbReference>
<accession>N1PTQ1</accession>
<dbReference type="HOGENOM" id="CLU_855360_0_0_1"/>
<evidence type="ECO:0000256" key="1">
    <source>
        <dbReference type="SAM" id="MobiDB-lite"/>
    </source>
</evidence>
<sequence>MSGIILHRGRMCIHANQAFRAMRDVIASSSMRQSADARQPIRYPTYDGQAQVRGMRRRVWVQTLSSILKIVQNRGCADPRDRIFGILGLVDWHNYEIPVHAEYSMTRLQIAVRSIAHLSNNVSSLYELDLRVLLETLELEIHDATIHQLICARRVPTPPQDDSSPSRALRRFMGASYKIAAVNRERRWIPHGGGAPLDPRDMILDPQCDMLQGDVAVEECCSDGDQFVLRWSCNHRWNIIGIARFTTGIRTQTKSEQTESYSIFLDPEDLLVWYYLKTNFAAEVISGGRVRIAAHASYALAGPANDSDGDSDSDQEMPLSDPDIF</sequence>
<gene>
    <name evidence="2" type="ORF">DOTSEDRAFT_71468</name>
</gene>
<proteinExistence type="predicted"/>
<evidence type="ECO:0000313" key="3">
    <source>
        <dbReference type="Proteomes" id="UP000016933"/>
    </source>
</evidence>
<dbReference type="OrthoDB" id="3695432at2759"/>
<reference evidence="2 3" key="2">
    <citation type="journal article" date="2012" name="PLoS Pathog.">
        <title>Diverse lifestyles and strategies of plant pathogenesis encoded in the genomes of eighteen Dothideomycetes fungi.</title>
        <authorList>
            <person name="Ohm R.A."/>
            <person name="Feau N."/>
            <person name="Henrissat B."/>
            <person name="Schoch C.L."/>
            <person name="Horwitz B.A."/>
            <person name="Barry K.W."/>
            <person name="Condon B.J."/>
            <person name="Copeland A.C."/>
            <person name="Dhillon B."/>
            <person name="Glaser F."/>
            <person name="Hesse C.N."/>
            <person name="Kosti I."/>
            <person name="LaButti K."/>
            <person name="Lindquist E.A."/>
            <person name="Lucas S."/>
            <person name="Salamov A.A."/>
            <person name="Bradshaw R.E."/>
            <person name="Ciuffetti L."/>
            <person name="Hamelin R.C."/>
            <person name="Kema G.H.J."/>
            <person name="Lawrence C."/>
            <person name="Scott J.A."/>
            <person name="Spatafora J.W."/>
            <person name="Turgeon B.G."/>
            <person name="de Wit P.J.G.M."/>
            <person name="Zhong S."/>
            <person name="Goodwin S.B."/>
            <person name="Grigoriev I.V."/>
        </authorList>
    </citation>
    <scope>NUCLEOTIDE SEQUENCE [LARGE SCALE GENOMIC DNA]</scope>
    <source>
        <strain evidence="3">NZE10 / CBS 128990</strain>
    </source>
</reference>
<organism evidence="2 3">
    <name type="scientific">Dothistroma septosporum (strain NZE10 / CBS 128990)</name>
    <name type="common">Red band needle blight fungus</name>
    <name type="synonym">Mycosphaerella pini</name>
    <dbReference type="NCBI Taxonomy" id="675120"/>
    <lineage>
        <taxon>Eukaryota</taxon>
        <taxon>Fungi</taxon>
        <taxon>Dikarya</taxon>
        <taxon>Ascomycota</taxon>
        <taxon>Pezizomycotina</taxon>
        <taxon>Dothideomycetes</taxon>
        <taxon>Dothideomycetidae</taxon>
        <taxon>Mycosphaerellales</taxon>
        <taxon>Mycosphaerellaceae</taxon>
        <taxon>Dothistroma</taxon>
    </lineage>
</organism>
<keyword evidence="3" id="KW-1185">Reference proteome</keyword>
<name>N1PTQ1_DOTSN</name>